<sequence>MACARSKTVAARPGAPTQTAKLADVHFLLRYSKEKELTRNDAWRFFFFKSNTISLARMEVSFPPRNLKVLQEGVGALLQSKPRHSSAQFFHNKVNISDPAQSPYGFGQDISDLGLISVEKLGQIDRDLSEAVPWFGQGPGSVTSMGYATVTCTCWCGVAVVVHLTLKYYFWWWFAIDSVDHQRTSEEVLLASFVDYSTGFHLTLGNDDWSRFNACRKLRRVQEGNPASQQTYSTVIERRTGLAMYGINIRANRPDIWEPVPRIRANGGPWDEVNSGEGLGPEKAGSWGIARGPDSLRSGPA</sequence>
<comment type="caution">
    <text evidence="2">The sequence shown here is derived from an EMBL/GenBank/DDBJ whole genome shotgun (WGS) entry which is preliminary data.</text>
</comment>
<gene>
    <name evidence="2" type="ORF">GGX14DRAFT_389585</name>
</gene>
<proteinExistence type="predicted"/>
<evidence type="ECO:0000313" key="2">
    <source>
        <dbReference type="EMBL" id="KAJ7220217.1"/>
    </source>
</evidence>
<organism evidence="2 3">
    <name type="scientific">Mycena pura</name>
    <dbReference type="NCBI Taxonomy" id="153505"/>
    <lineage>
        <taxon>Eukaryota</taxon>
        <taxon>Fungi</taxon>
        <taxon>Dikarya</taxon>
        <taxon>Basidiomycota</taxon>
        <taxon>Agaricomycotina</taxon>
        <taxon>Agaricomycetes</taxon>
        <taxon>Agaricomycetidae</taxon>
        <taxon>Agaricales</taxon>
        <taxon>Marasmiineae</taxon>
        <taxon>Mycenaceae</taxon>
        <taxon>Mycena</taxon>
    </lineage>
</organism>
<name>A0AAD6VQX4_9AGAR</name>
<reference evidence="2" key="1">
    <citation type="submission" date="2023-03" db="EMBL/GenBank/DDBJ databases">
        <title>Massive genome expansion in bonnet fungi (Mycena s.s.) driven by repeated elements and novel gene families across ecological guilds.</title>
        <authorList>
            <consortium name="Lawrence Berkeley National Laboratory"/>
            <person name="Harder C.B."/>
            <person name="Miyauchi S."/>
            <person name="Viragh M."/>
            <person name="Kuo A."/>
            <person name="Thoen E."/>
            <person name="Andreopoulos B."/>
            <person name="Lu D."/>
            <person name="Skrede I."/>
            <person name="Drula E."/>
            <person name="Henrissat B."/>
            <person name="Morin E."/>
            <person name="Kohler A."/>
            <person name="Barry K."/>
            <person name="LaButti K."/>
            <person name="Morin E."/>
            <person name="Salamov A."/>
            <person name="Lipzen A."/>
            <person name="Mereny Z."/>
            <person name="Hegedus B."/>
            <person name="Baldrian P."/>
            <person name="Stursova M."/>
            <person name="Weitz H."/>
            <person name="Taylor A."/>
            <person name="Grigoriev I.V."/>
            <person name="Nagy L.G."/>
            <person name="Martin F."/>
            <person name="Kauserud H."/>
        </authorList>
    </citation>
    <scope>NUCLEOTIDE SEQUENCE</scope>
    <source>
        <strain evidence="2">9144</strain>
    </source>
</reference>
<evidence type="ECO:0000313" key="3">
    <source>
        <dbReference type="Proteomes" id="UP001219525"/>
    </source>
</evidence>
<dbReference type="AlphaFoldDB" id="A0AAD6VQX4"/>
<dbReference type="EMBL" id="JARJCW010000010">
    <property type="protein sequence ID" value="KAJ7220217.1"/>
    <property type="molecule type" value="Genomic_DNA"/>
</dbReference>
<evidence type="ECO:0000256" key="1">
    <source>
        <dbReference type="SAM" id="MobiDB-lite"/>
    </source>
</evidence>
<accession>A0AAD6VQX4</accession>
<keyword evidence="3" id="KW-1185">Reference proteome</keyword>
<protein>
    <submittedName>
        <fullName evidence="2">Uncharacterized protein</fullName>
    </submittedName>
</protein>
<dbReference type="Proteomes" id="UP001219525">
    <property type="component" value="Unassembled WGS sequence"/>
</dbReference>
<feature type="region of interest" description="Disordered" evidence="1">
    <location>
        <begin position="268"/>
        <end position="301"/>
    </location>
</feature>